<protein>
    <submittedName>
        <fullName evidence="1">Uncharacterized protein</fullName>
    </submittedName>
</protein>
<reference evidence="1 2" key="1">
    <citation type="journal article" date="2012" name="Stand. Genomic Sci.">
        <title>Complete genome sequence of the sulfur compounds oxidizing chemolithoautotroph Sulfuricurvum kujiense type strain (YK-1(T)).</title>
        <authorList>
            <person name="Han C."/>
            <person name="Kotsyurbenko O."/>
            <person name="Chertkov O."/>
            <person name="Held B."/>
            <person name="Lapidus A."/>
            <person name="Nolan M."/>
            <person name="Lucas S."/>
            <person name="Hammon N."/>
            <person name="Deshpande S."/>
            <person name="Cheng J.F."/>
            <person name="Tapia R."/>
            <person name="Goodwin L.A."/>
            <person name="Pitluck S."/>
            <person name="Liolios K."/>
            <person name="Pagani I."/>
            <person name="Ivanova N."/>
            <person name="Mavromatis K."/>
            <person name="Mikhailova N."/>
            <person name="Pati A."/>
            <person name="Chen A."/>
            <person name="Palaniappan K."/>
            <person name="Land M."/>
            <person name="Hauser L."/>
            <person name="Chang Y.J."/>
            <person name="Jeffries C.D."/>
            <person name="Brambilla E.M."/>
            <person name="Rohde M."/>
            <person name="Spring S."/>
            <person name="Sikorski J."/>
            <person name="Goker M."/>
            <person name="Woyke T."/>
            <person name="Bristow J."/>
            <person name="Eisen J.A."/>
            <person name="Markowitz V."/>
            <person name="Hugenholtz P."/>
            <person name="Kyrpides N.C."/>
            <person name="Klenk H.P."/>
            <person name="Detter J.C."/>
        </authorList>
    </citation>
    <scope>NUCLEOTIDE SEQUENCE [LARGE SCALE GENOMIC DNA]</scope>
    <source>
        <strain evidence="2">ATCC BAA-921 / DSM 16994 / JCM 11577 / YK-1</strain>
    </source>
</reference>
<dbReference type="EMBL" id="CP002355">
    <property type="protein sequence ID" value="ADR33236.1"/>
    <property type="molecule type" value="Genomic_DNA"/>
</dbReference>
<proteinExistence type="predicted"/>
<dbReference type="STRING" id="709032.Sulku_0570"/>
<name>E4U0D9_SULKY</name>
<gene>
    <name evidence="1" type="ordered locus">Sulku_0570</name>
</gene>
<dbReference type="KEGG" id="sku:Sulku_0570"/>
<evidence type="ECO:0000313" key="2">
    <source>
        <dbReference type="Proteomes" id="UP000008721"/>
    </source>
</evidence>
<dbReference type="eggNOG" id="ENOG5031A9U">
    <property type="taxonomic scope" value="Bacteria"/>
</dbReference>
<sequence length="162" mass="18283">MILHTMDTLLRSGESSAILGAVSTALERSDEAPFWRQKSVPFCEAILSVLIPLREQKLLFDPEGNPHSELTSALFIRWCDLLSLKTLAFTLTHSNKEERLVRTKLSSDLCAVYTPIDLEILGKYLSGYSVNLRDEWVDFPITNYNLHIGMTSLITKILEGKV</sequence>
<dbReference type="HOGENOM" id="CLU_1776506_0_0_7"/>
<dbReference type="RefSeq" id="WP_013459433.1">
    <property type="nucleotide sequence ID" value="NC_014762.1"/>
</dbReference>
<dbReference type="AlphaFoldDB" id="E4U0D9"/>
<dbReference type="Proteomes" id="UP000008721">
    <property type="component" value="Chromosome"/>
</dbReference>
<accession>E4U0D9</accession>
<evidence type="ECO:0000313" key="1">
    <source>
        <dbReference type="EMBL" id="ADR33236.1"/>
    </source>
</evidence>
<dbReference type="OrthoDB" id="5366093at2"/>
<organism evidence="1 2">
    <name type="scientific">Sulfuricurvum kujiense (strain ATCC BAA-921 / DSM 16994 / JCM 11577 / YK-1)</name>
    <dbReference type="NCBI Taxonomy" id="709032"/>
    <lineage>
        <taxon>Bacteria</taxon>
        <taxon>Pseudomonadati</taxon>
        <taxon>Campylobacterota</taxon>
        <taxon>Epsilonproteobacteria</taxon>
        <taxon>Campylobacterales</taxon>
        <taxon>Sulfurimonadaceae</taxon>
        <taxon>Sulfuricurvum</taxon>
    </lineage>
</organism>
<keyword evidence="2" id="KW-1185">Reference proteome</keyword>